<evidence type="ECO:0000313" key="6">
    <source>
        <dbReference type="Proteomes" id="UP000581087"/>
    </source>
</evidence>
<dbReference type="AlphaFoldDB" id="A0A4Q2M7B2"/>
<reference evidence="3 6" key="2">
    <citation type="submission" date="2020-07" db="EMBL/GenBank/DDBJ databases">
        <title>Sequencing the genomes of 1000 actinobacteria strains.</title>
        <authorList>
            <person name="Klenk H.-P."/>
        </authorList>
    </citation>
    <scope>NUCLEOTIDE SEQUENCE [LARGE SCALE GENOMIC DNA]</scope>
    <source>
        <strain evidence="3 6">DSM 23870</strain>
    </source>
</reference>
<proteinExistence type="predicted"/>
<evidence type="ECO:0000313" key="4">
    <source>
        <dbReference type="EMBL" id="RXZ87858.1"/>
    </source>
</evidence>
<reference evidence="4 5" key="1">
    <citation type="submission" date="2019-01" db="EMBL/GenBank/DDBJ databases">
        <title>Agromyces.</title>
        <authorList>
            <person name="Li J."/>
        </authorList>
    </citation>
    <scope>NUCLEOTIDE SEQUENCE [LARGE SCALE GENOMIC DNA]</scope>
    <source>
        <strain evidence="4 5">DSM 23870</strain>
    </source>
</reference>
<dbReference type="EMBL" id="JACCBI010000001">
    <property type="protein sequence ID" value="NYD67982.1"/>
    <property type="molecule type" value="Genomic_DNA"/>
</dbReference>
<dbReference type="Proteomes" id="UP000581087">
    <property type="component" value="Unassembled WGS sequence"/>
</dbReference>
<protein>
    <submittedName>
        <fullName evidence="4">Uncharacterized protein</fullName>
    </submittedName>
</protein>
<evidence type="ECO:0000313" key="5">
    <source>
        <dbReference type="Proteomes" id="UP000292686"/>
    </source>
</evidence>
<dbReference type="Proteomes" id="UP000292686">
    <property type="component" value="Unassembled WGS sequence"/>
</dbReference>
<dbReference type="RefSeq" id="WP_129172123.1">
    <property type="nucleotide sequence ID" value="NZ_JACCBI010000001.1"/>
</dbReference>
<keyword evidence="5" id="KW-1185">Reference proteome</keyword>
<sequence>MFAPLALVTGLLGASTAVDGASGIVLIAGVALLVGGVALAAVRTIAVAQAANAPISARAAVERRIDAPPRSVVSDPEAPGKPRSRAPGSALVATVRTLA</sequence>
<evidence type="ECO:0000256" key="2">
    <source>
        <dbReference type="SAM" id="Phobius"/>
    </source>
</evidence>
<gene>
    <name evidence="3" type="ORF">BJ972_002501</name>
    <name evidence="4" type="ORF">ESP50_01255</name>
</gene>
<keyword evidence="2" id="KW-1133">Transmembrane helix</keyword>
<feature type="region of interest" description="Disordered" evidence="1">
    <location>
        <begin position="66"/>
        <end position="93"/>
    </location>
</feature>
<keyword evidence="2" id="KW-0812">Transmembrane</keyword>
<dbReference type="Pfam" id="PF19950">
    <property type="entry name" value="DUF6412"/>
    <property type="match status" value="1"/>
</dbReference>
<evidence type="ECO:0000256" key="1">
    <source>
        <dbReference type="SAM" id="MobiDB-lite"/>
    </source>
</evidence>
<accession>A0A4Q2M7B2</accession>
<organism evidence="4 5">
    <name type="scientific">Agromyces atrinae</name>
    <dbReference type="NCBI Taxonomy" id="592376"/>
    <lineage>
        <taxon>Bacteria</taxon>
        <taxon>Bacillati</taxon>
        <taxon>Actinomycetota</taxon>
        <taxon>Actinomycetes</taxon>
        <taxon>Micrococcales</taxon>
        <taxon>Microbacteriaceae</taxon>
        <taxon>Agromyces</taxon>
    </lineage>
</organism>
<feature type="transmembrane region" description="Helical" evidence="2">
    <location>
        <begin position="27"/>
        <end position="48"/>
    </location>
</feature>
<comment type="caution">
    <text evidence="4">The sequence shown here is derived from an EMBL/GenBank/DDBJ whole genome shotgun (WGS) entry which is preliminary data.</text>
</comment>
<name>A0A4Q2M7B2_9MICO</name>
<evidence type="ECO:0000313" key="3">
    <source>
        <dbReference type="EMBL" id="NYD67982.1"/>
    </source>
</evidence>
<dbReference type="EMBL" id="SDPM01000001">
    <property type="protein sequence ID" value="RXZ87858.1"/>
    <property type="molecule type" value="Genomic_DNA"/>
</dbReference>
<keyword evidence="2" id="KW-0472">Membrane</keyword>
<dbReference type="InterPro" id="IPR045635">
    <property type="entry name" value="DUF6412"/>
</dbReference>